<dbReference type="SUPFAM" id="SSF63829">
    <property type="entry name" value="Calcium-dependent phosphotriesterase"/>
    <property type="match status" value="1"/>
</dbReference>
<evidence type="ECO:0000313" key="4">
    <source>
        <dbReference type="Proteomes" id="UP000282454"/>
    </source>
</evidence>
<reference evidence="3 4" key="1">
    <citation type="submission" date="2018-10" db="EMBL/GenBank/DDBJ databases">
        <title>Genomic Encyclopedia of Archaeal and Bacterial Type Strains, Phase II (KMG-II): from individual species to whole genera.</title>
        <authorList>
            <person name="Goeker M."/>
        </authorList>
    </citation>
    <scope>NUCLEOTIDE SEQUENCE [LARGE SCALE GENOMIC DNA]</scope>
    <source>
        <strain evidence="3 4">DSM 45657</strain>
    </source>
</reference>
<evidence type="ECO:0000313" key="3">
    <source>
        <dbReference type="EMBL" id="RLK61198.1"/>
    </source>
</evidence>
<dbReference type="InterPro" id="IPR011042">
    <property type="entry name" value="6-blade_b-propeller_TolB-like"/>
</dbReference>
<comment type="caution">
    <text evidence="3">The sequence shown here is derived from an EMBL/GenBank/DDBJ whole genome shotgun (WGS) entry which is preliminary data.</text>
</comment>
<organism evidence="3 4">
    <name type="scientific">Actinokineospora cianjurensis</name>
    <dbReference type="NCBI Taxonomy" id="585224"/>
    <lineage>
        <taxon>Bacteria</taxon>
        <taxon>Bacillati</taxon>
        <taxon>Actinomycetota</taxon>
        <taxon>Actinomycetes</taxon>
        <taxon>Pseudonocardiales</taxon>
        <taxon>Pseudonocardiaceae</taxon>
        <taxon>Actinokineospora</taxon>
    </lineage>
</organism>
<name>A0A421BA50_9PSEU</name>
<sequence>MAMIRPTELTAGMCVGLLGRRVAGPHWTGRQLSWVDTRAAAGHPGDSAQPGSGGQLGGNTHPGGGVQPDGSAQPGGGMQPDGSARPGSGTRMGSGAQLGGSVQLGRMTPLGPRHVATLVLDGRVTGAVPAEGGWVVGGDPAFLRRDGRVVPLDLPSCDGIWCDPAGRLWLDTGHALARVDLGGRVCTVLDGPTDALAWSPDTRTLYRVCDGGLVAHEFDLANGTTGAARRLVSSARGVTTDVDGFAWVAGGNTVRRVDHTGVAYTIVRLTDAVAVGCCFAGSTLLITTADGTVHACAPGTTGAPSVRWMGLPGRGRTDAPAFP</sequence>
<gene>
    <name evidence="3" type="ORF">CLV68_1716</name>
</gene>
<dbReference type="AlphaFoldDB" id="A0A421BA50"/>
<dbReference type="OrthoDB" id="2633250at2"/>
<keyword evidence="4" id="KW-1185">Reference proteome</keyword>
<accession>A0A421BA50</accession>
<feature type="region of interest" description="Disordered" evidence="1">
    <location>
        <begin position="40"/>
        <end position="105"/>
    </location>
</feature>
<dbReference type="EMBL" id="RCDD01000001">
    <property type="protein sequence ID" value="RLK61198.1"/>
    <property type="molecule type" value="Genomic_DNA"/>
</dbReference>
<proteinExistence type="predicted"/>
<evidence type="ECO:0000256" key="1">
    <source>
        <dbReference type="SAM" id="MobiDB-lite"/>
    </source>
</evidence>
<feature type="domain" description="SMP-30/Gluconolactonase/LRE-like region" evidence="2">
    <location>
        <begin position="174"/>
        <end position="289"/>
    </location>
</feature>
<dbReference type="RefSeq" id="WP_121389895.1">
    <property type="nucleotide sequence ID" value="NZ_RCDD01000001.1"/>
</dbReference>
<protein>
    <submittedName>
        <fullName evidence="3">SMP-30/gluconolaconase/LRE-like protein</fullName>
    </submittedName>
</protein>
<dbReference type="Gene3D" id="2.120.10.30">
    <property type="entry name" value="TolB, C-terminal domain"/>
    <property type="match status" value="1"/>
</dbReference>
<evidence type="ECO:0000259" key="2">
    <source>
        <dbReference type="Pfam" id="PF08450"/>
    </source>
</evidence>
<dbReference type="InterPro" id="IPR013658">
    <property type="entry name" value="SGL"/>
</dbReference>
<dbReference type="Proteomes" id="UP000282454">
    <property type="component" value="Unassembled WGS sequence"/>
</dbReference>
<feature type="compositionally biased region" description="Gly residues" evidence="1">
    <location>
        <begin position="51"/>
        <end position="79"/>
    </location>
</feature>
<dbReference type="Pfam" id="PF08450">
    <property type="entry name" value="SGL"/>
    <property type="match status" value="1"/>
</dbReference>